<protein>
    <submittedName>
        <fullName evidence="2">Uncharacterized protein</fullName>
    </submittedName>
</protein>
<feature type="region of interest" description="Disordered" evidence="1">
    <location>
        <begin position="389"/>
        <end position="449"/>
    </location>
</feature>
<feature type="compositionally biased region" description="Polar residues" evidence="1">
    <location>
        <begin position="129"/>
        <end position="140"/>
    </location>
</feature>
<dbReference type="Proteomes" id="UP000246740">
    <property type="component" value="Unassembled WGS sequence"/>
</dbReference>
<name>A0A317XYC5_9BASI</name>
<gene>
    <name evidence="2" type="ORF">BCV70DRAFT_14883</name>
</gene>
<proteinExistence type="predicted"/>
<feature type="compositionally biased region" description="Polar residues" evidence="1">
    <location>
        <begin position="295"/>
        <end position="304"/>
    </location>
</feature>
<dbReference type="EMBL" id="KZ819188">
    <property type="protein sequence ID" value="PWZ03297.1"/>
    <property type="molecule type" value="Genomic_DNA"/>
</dbReference>
<evidence type="ECO:0000313" key="3">
    <source>
        <dbReference type="Proteomes" id="UP000246740"/>
    </source>
</evidence>
<keyword evidence="3" id="KW-1185">Reference proteome</keyword>
<evidence type="ECO:0000256" key="1">
    <source>
        <dbReference type="SAM" id="MobiDB-lite"/>
    </source>
</evidence>
<feature type="region of interest" description="Disordered" evidence="1">
    <location>
        <begin position="127"/>
        <end position="153"/>
    </location>
</feature>
<feature type="compositionally biased region" description="Polar residues" evidence="1">
    <location>
        <begin position="540"/>
        <end position="551"/>
    </location>
</feature>
<feature type="region of interest" description="Disordered" evidence="1">
    <location>
        <begin position="532"/>
        <end position="551"/>
    </location>
</feature>
<feature type="compositionally biased region" description="Basic and acidic residues" evidence="1">
    <location>
        <begin position="436"/>
        <end position="449"/>
    </location>
</feature>
<feature type="region of interest" description="Disordered" evidence="1">
    <location>
        <begin position="285"/>
        <end position="322"/>
    </location>
</feature>
<dbReference type="OrthoDB" id="2548762at2759"/>
<organism evidence="2 3">
    <name type="scientific">Testicularia cyperi</name>
    <dbReference type="NCBI Taxonomy" id="1882483"/>
    <lineage>
        <taxon>Eukaryota</taxon>
        <taxon>Fungi</taxon>
        <taxon>Dikarya</taxon>
        <taxon>Basidiomycota</taxon>
        <taxon>Ustilaginomycotina</taxon>
        <taxon>Ustilaginomycetes</taxon>
        <taxon>Ustilaginales</taxon>
        <taxon>Anthracoideaceae</taxon>
        <taxon>Testicularia</taxon>
    </lineage>
</organism>
<dbReference type="InParanoid" id="A0A317XYC5"/>
<evidence type="ECO:0000313" key="2">
    <source>
        <dbReference type="EMBL" id="PWZ03297.1"/>
    </source>
</evidence>
<feature type="compositionally biased region" description="Low complexity" evidence="1">
    <location>
        <begin position="16"/>
        <end position="45"/>
    </location>
</feature>
<feature type="compositionally biased region" description="Polar residues" evidence="1">
    <location>
        <begin position="417"/>
        <end position="432"/>
    </location>
</feature>
<feature type="region of interest" description="Disordered" evidence="1">
    <location>
        <begin position="70"/>
        <end position="103"/>
    </location>
</feature>
<sequence>MASNGALPDNVPAQASSFTPSTPSLPSTTPLFGSSFSLPSSVTSGNAATASPIHPSSSIRSFLGHLRAGAATETSPPHRQGPLAHTFSSTAPSQPLTPSQQSRLSATLLQHQLQLQLQLQLQQQQQRQASVRSQPPSQNLWPGFGRSTPASSSLLQPQLEGLTPLSESPTKEDLRAWFQQLSLPPPSASVPAMTDSRTTKIGHPAAESQTAMQVLQSGALQTPQPLQSIPLQHSHRCSITSLDQITPIPDSVETSAGMDSEQDQATAGETSLTGVPVDAIAETSTAMEGKGGRKSSASSLNSLPTAAKDGSVSLASDTNSEGPRRRLTIAELFEVLAKQYGHDEERQARSIEALSRSLTSKRALDSKIAIESPSVQQRSKHIHALDVSPGAHIAPSTRPRNSSVSGVGGKRHIPKSGQLSRISTALGNSTAIKRSGRSDTDDSANEDARVKVGRASYAARRSTDAPNTVVERKARAAGVQGAEHVVYQSRRVSGPTSWQAPVKRPFSEGDQVVFWTVKGQYTVKMVGRVQEVSGSRRSDFSSTHQSCTTET</sequence>
<dbReference type="AlphaFoldDB" id="A0A317XYC5"/>
<accession>A0A317XYC5</accession>
<feature type="compositionally biased region" description="Polar residues" evidence="1">
    <location>
        <begin position="263"/>
        <end position="273"/>
    </location>
</feature>
<feature type="compositionally biased region" description="Polar residues" evidence="1">
    <location>
        <begin position="86"/>
        <end position="103"/>
    </location>
</feature>
<feature type="region of interest" description="Disordered" evidence="1">
    <location>
        <begin position="251"/>
        <end position="273"/>
    </location>
</feature>
<feature type="region of interest" description="Disordered" evidence="1">
    <location>
        <begin position="1"/>
        <end position="54"/>
    </location>
</feature>
<reference evidence="2 3" key="1">
    <citation type="journal article" date="2018" name="Mol. Biol. Evol.">
        <title>Broad Genomic Sampling Reveals a Smut Pathogenic Ancestry of the Fungal Clade Ustilaginomycotina.</title>
        <authorList>
            <person name="Kijpornyongpan T."/>
            <person name="Mondo S.J."/>
            <person name="Barry K."/>
            <person name="Sandor L."/>
            <person name="Lee J."/>
            <person name="Lipzen A."/>
            <person name="Pangilinan J."/>
            <person name="LaButti K."/>
            <person name="Hainaut M."/>
            <person name="Henrissat B."/>
            <person name="Grigoriev I.V."/>
            <person name="Spatafora J.W."/>
            <person name="Aime M.C."/>
        </authorList>
    </citation>
    <scope>NUCLEOTIDE SEQUENCE [LARGE SCALE GENOMIC DNA]</scope>
    <source>
        <strain evidence="2 3">MCA 3645</strain>
    </source>
</reference>